<gene>
    <name evidence="3" type="ORF">ABT39_MTgene1269</name>
</gene>
<organism evidence="3">
    <name type="scientific">Picea glauca</name>
    <name type="common">White spruce</name>
    <name type="synonym">Pinus glauca</name>
    <dbReference type="NCBI Taxonomy" id="3330"/>
    <lineage>
        <taxon>Eukaryota</taxon>
        <taxon>Viridiplantae</taxon>
        <taxon>Streptophyta</taxon>
        <taxon>Embryophyta</taxon>
        <taxon>Tracheophyta</taxon>
        <taxon>Spermatophyta</taxon>
        <taxon>Pinopsida</taxon>
        <taxon>Pinidae</taxon>
        <taxon>Conifers I</taxon>
        <taxon>Pinales</taxon>
        <taxon>Pinaceae</taxon>
        <taxon>Picea</taxon>
    </lineage>
</organism>
<protein>
    <recommendedName>
        <fullName evidence="2">Reverse transcriptase/retrotransposon-derived protein RNase H-like domain-containing protein</fullName>
    </recommendedName>
</protein>
<comment type="caution">
    <text evidence="3">The sequence shown here is derived from an EMBL/GenBank/DDBJ whole genome shotgun (WGS) entry which is preliminary data.</text>
</comment>
<keyword evidence="1" id="KW-0511">Multifunctional enzyme</keyword>
<dbReference type="InterPro" id="IPR041577">
    <property type="entry name" value="RT_RNaseH_2"/>
</dbReference>
<feature type="domain" description="Reverse transcriptase/retrotransposon-derived protein RNase H-like" evidence="2">
    <location>
        <begin position="91"/>
        <end position="190"/>
    </location>
</feature>
<evidence type="ECO:0000313" key="3">
    <source>
        <dbReference type="EMBL" id="KUM51421.1"/>
    </source>
</evidence>
<dbReference type="AlphaFoldDB" id="A0A101M5F0"/>
<sequence>MLEIHICLNPLKCVLYVTAGCLLGFIVSQSGITIDPLKVQAIAELPPPTKYFVPLQSLQSKSNFLCRFVPDYATTAHGFLCLLRTYIPFFWDDQAHQSFDALKKTLMSAPFIFPLDYNKDLILYVSASPFAVAGMLVQEAENGCEHIIYCISHNLAGPSLSYNYDEKLTLVVIFSVQKLSQYILTRKTKVVTN</sequence>
<dbReference type="PANTHER" id="PTHR37984:SF5">
    <property type="entry name" value="PROTEIN NYNRIN-LIKE"/>
    <property type="match status" value="1"/>
</dbReference>
<dbReference type="InterPro" id="IPR043128">
    <property type="entry name" value="Rev_trsase/Diguanyl_cyclase"/>
</dbReference>
<proteinExistence type="predicted"/>
<dbReference type="PANTHER" id="PTHR37984">
    <property type="entry name" value="PROTEIN CBG26694"/>
    <property type="match status" value="1"/>
</dbReference>
<geneLocation type="mitochondrion" evidence="3"/>
<reference evidence="3" key="1">
    <citation type="journal article" date="2015" name="Genome Biol. Evol.">
        <title>Organellar Genomes of White Spruce (Picea glauca): Assembly and Annotation.</title>
        <authorList>
            <person name="Jackman S.D."/>
            <person name="Warren R.L."/>
            <person name="Gibb E.A."/>
            <person name="Vandervalk B.P."/>
            <person name="Mohamadi H."/>
            <person name="Chu J."/>
            <person name="Raymond A."/>
            <person name="Pleasance S."/>
            <person name="Coope R."/>
            <person name="Wildung M.R."/>
            <person name="Ritland C.E."/>
            <person name="Bousquet J."/>
            <person name="Jones S.J."/>
            <person name="Bohlmann J."/>
            <person name="Birol I."/>
        </authorList>
    </citation>
    <scope>NUCLEOTIDE SEQUENCE [LARGE SCALE GENOMIC DNA]</scope>
    <source>
        <tissue evidence="3">Flushing bud</tissue>
    </source>
</reference>
<dbReference type="InterPro" id="IPR043502">
    <property type="entry name" value="DNA/RNA_pol_sf"/>
</dbReference>
<dbReference type="InterPro" id="IPR050951">
    <property type="entry name" value="Retrovirus_Pol_polyprotein"/>
</dbReference>
<evidence type="ECO:0000259" key="2">
    <source>
        <dbReference type="Pfam" id="PF17919"/>
    </source>
</evidence>
<keyword evidence="3" id="KW-0496">Mitochondrion</keyword>
<dbReference type="EMBL" id="LKAM01000001">
    <property type="protein sequence ID" value="KUM51421.1"/>
    <property type="molecule type" value="Genomic_DNA"/>
</dbReference>
<dbReference type="Gene3D" id="3.30.70.270">
    <property type="match status" value="1"/>
</dbReference>
<dbReference type="GO" id="GO:0003824">
    <property type="term" value="F:catalytic activity"/>
    <property type="evidence" value="ECO:0007669"/>
    <property type="project" value="UniProtKB-KW"/>
</dbReference>
<evidence type="ECO:0000256" key="1">
    <source>
        <dbReference type="ARBA" id="ARBA00023268"/>
    </source>
</evidence>
<dbReference type="SUPFAM" id="SSF56672">
    <property type="entry name" value="DNA/RNA polymerases"/>
    <property type="match status" value="1"/>
</dbReference>
<accession>A0A101M5F0</accession>
<name>A0A101M5F0_PICGL</name>
<dbReference type="Pfam" id="PF17919">
    <property type="entry name" value="RT_RNaseH_2"/>
    <property type="match status" value="1"/>
</dbReference>